<name>A0A9I9E7H2_CUCME</name>
<protein>
    <submittedName>
        <fullName evidence="1">Uncharacterized protein</fullName>
    </submittedName>
</protein>
<dbReference type="AlphaFoldDB" id="A0A9I9E7H2"/>
<organism evidence="1">
    <name type="scientific">Cucumis melo</name>
    <name type="common">Muskmelon</name>
    <dbReference type="NCBI Taxonomy" id="3656"/>
    <lineage>
        <taxon>Eukaryota</taxon>
        <taxon>Viridiplantae</taxon>
        <taxon>Streptophyta</taxon>
        <taxon>Embryophyta</taxon>
        <taxon>Tracheophyta</taxon>
        <taxon>Spermatophyta</taxon>
        <taxon>Magnoliopsida</taxon>
        <taxon>eudicotyledons</taxon>
        <taxon>Gunneridae</taxon>
        <taxon>Pentapetalae</taxon>
        <taxon>rosids</taxon>
        <taxon>fabids</taxon>
        <taxon>Cucurbitales</taxon>
        <taxon>Cucurbitaceae</taxon>
        <taxon>Benincaseae</taxon>
        <taxon>Cucumis</taxon>
    </lineage>
</organism>
<proteinExistence type="predicted"/>
<evidence type="ECO:0000313" key="1">
    <source>
        <dbReference type="EnsemblPlants" id="MELO3C029860.2.1"/>
    </source>
</evidence>
<sequence length="135" mass="14365">TPLSSSSSSKSQGCCRPCLSSLHRHLSSPLSSCSLLAQATTPRVAPLSLSHLLYVVTSGSKASELCLLQPVFVREALIVVVASPRTQLPSSRSPIRVEVVAPSILFYSMLPHQVVLFSSLKKPPSSSSHVPSCVR</sequence>
<dbReference type="Gramene" id="MELO3C029860.2.1">
    <property type="protein sequence ID" value="MELO3C029860.2.1"/>
    <property type="gene ID" value="MELO3C029860.2"/>
</dbReference>
<accession>A0A9I9E7H2</accession>
<dbReference type="EnsemblPlants" id="MELO3C029860.2.1">
    <property type="protein sequence ID" value="MELO3C029860.2.1"/>
    <property type="gene ID" value="MELO3C029860.2"/>
</dbReference>
<reference evidence="1" key="1">
    <citation type="submission" date="2023-03" db="UniProtKB">
        <authorList>
            <consortium name="EnsemblPlants"/>
        </authorList>
    </citation>
    <scope>IDENTIFICATION</scope>
</reference>